<dbReference type="AlphaFoldDB" id="A0A1R2CT49"/>
<dbReference type="PANTHER" id="PTHR38420:SF1">
    <property type="entry name" value="PUTATIVE (AFU_ORTHOLOGUE AFUA_5G14690)-RELATED"/>
    <property type="match status" value="1"/>
</dbReference>
<keyword evidence="1" id="KW-1133">Transmembrane helix</keyword>
<accession>A0A1R2CT49</accession>
<dbReference type="GO" id="GO:0009117">
    <property type="term" value="P:nucleotide metabolic process"/>
    <property type="evidence" value="ECO:0007669"/>
    <property type="project" value="InterPro"/>
</dbReference>
<dbReference type="GO" id="GO:0005524">
    <property type="term" value="F:ATP binding"/>
    <property type="evidence" value="ECO:0007669"/>
    <property type="project" value="InterPro"/>
</dbReference>
<sequence length="295" mass="33966">MDLNSYAKSLKTIISIIGITVVSAIVLKKFLTRKPQTALRGLIYKNNPAAIEKIHTQEESVSDGDFNFVVYLKSQESQKPKRGARVTNPFLYPFEPGMLIRNYGNNYRLLYNKYPVVDKHLLLVTFQYEKQSDLLTREDLEKAYEIICEIDGFAFYNSGENSGHSQDHKHIQILPYESLSRFPLEQHIPASMQDTAFTLPCYDFKHFFHPITNPKEELHIIYSKLLGLLTPTSYNLILTQNWMLMVSRAKERSFNRFDLNSVAYAGFILVKSPEDLEYLKQVGPLQILRDAASQG</sequence>
<evidence type="ECO:0000313" key="4">
    <source>
        <dbReference type="EMBL" id="OMJ92182.1"/>
    </source>
</evidence>
<dbReference type="Pfam" id="PF09830">
    <property type="entry name" value="ATP_transf"/>
    <property type="match status" value="1"/>
</dbReference>
<keyword evidence="1" id="KW-0472">Membrane</keyword>
<dbReference type="SUPFAM" id="SSF54197">
    <property type="entry name" value="HIT-like"/>
    <property type="match status" value="1"/>
</dbReference>
<keyword evidence="5" id="KW-1185">Reference proteome</keyword>
<evidence type="ECO:0000313" key="5">
    <source>
        <dbReference type="Proteomes" id="UP000187209"/>
    </source>
</evidence>
<comment type="caution">
    <text evidence="4">The sequence shown here is derived from an EMBL/GenBank/DDBJ whole genome shotgun (WGS) entry which is preliminary data.</text>
</comment>
<proteinExistence type="predicted"/>
<dbReference type="OrthoDB" id="311648at2759"/>
<organism evidence="4 5">
    <name type="scientific">Stentor coeruleus</name>
    <dbReference type="NCBI Taxonomy" id="5963"/>
    <lineage>
        <taxon>Eukaryota</taxon>
        <taxon>Sar</taxon>
        <taxon>Alveolata</taxon>
        <taxon>Ciliophora</taxon>
        <taxon>Postciliodesmatophora</taxon>
        <taxon>Heterotrichea</taxon>
        <taxon>Heterotrichida</taxon>
        <taxon>Stentoridae</taxon>
        <taxon>Stentor</taxon>
    </lineage>
</organism>
<name>A0A1R2CT49_9CILI</name>
<dbReference type="InterPro" id="IPR019200">
    <property type="entry name" value="ATP_adenylylTrfase_C"/>
</dbReference>
<dbReference type="Proteomes" id="UP000187209">
    <property type="component" value="Unassembled WGS sequence"/>
</dbReference>
<dbReference type="EMBL" id="MPUH01000067">
    <property type="protein sequence ID" value="OMJ92182.1"/>
    <property type="molecule type" value="Genomic_DNA"/>
</dbReference>
<protein>
    <submittedName>
        <fullName evidence="4">Uncharacterized protein</fullName>
    </submittedName>
</protein>
<dbReference type="InterPro" id="IPR036265">
    <property type="entry name" value="HIT-like_sf"/>
</dbReference>
<feature type="transmembrane region" description="Helical" evidence="1">
    <location>
        <begin position="12"/>
        <end position="31"/>
    </location>
</feature>
<evidence type="ECO:0000259" key="2">
    <source>
        <dbReference type="Pfam" id="PF09830"/>
    </source>
</evidence>
<gene>
    <name evidence="4" type="ORF">SteCoe_5176</name>
</gene>
<dbReference type="InterPro" id="IPR043171">
    <property type="entry name" value="Ap4A_phos1/2-like"/>
</dbReference>
<dbReference type="Gene3D" id="3.30.428.70">
    <property type="match status" value="1"/>
</dbReference>
<dbReference type="GO" id="GO:0003877">
    <property type="term" value="F:ATP:ADP adenylyltransferase activity"/>
    <property type="evidence" value="ECO:0007669"/>
    <property type="project" value="InterPro"/>
</dbReference>
<evidence type="ECO:0000256" key="1">
    <source>
        <dbReference type="SAM" id="Phobius"/>
    </source>
</evidence>
<evidence type="ECO:0000259" key="3">
    <source>
        <dbReference type="Pfam" id="PF19327"/>
    </source>
</evidence>
<dbReference type="Pfam" id="PF19327">
    <property type="entry name" value="Ap4A_phos_N"/>
    <property type="match status" value="1"/>
</dbReference>
<dbReference type="InterPro" id="IPR009163">
    <property type="entry name" value="Ap4A_phos1/2"/>
</dbReference>
<reference evidence="4 5" key="1">
    <citation type="submission" date="2016-11" db="EMBL/GenBank/DDBJ databases">
        <title>The macronuclear genome of Stentor coeruleus: a giant cell with tiny introns.</title>
        <authorList>
            <person name="Slabodnick M."/>
            <person name="Ruby J.G."/>
            <person name="Reiff S.B."/>
            <person name="Swart E.C."/>
            <person name="Gosai S."/>
            <person name="Prabakaran S."/>
            <person name="Witkowska E."/>
            <person name="Larue G.E."/>
            <person name="Fisher S."/>
            <person name="Freeman R.M."/>
            <person name="Gunawardena J."/>
            <person name="Chu W."/>
            <person name="Stover N.A."/>
            <person name="Gregory B.D."/>
            <person name="Nowacki M."/>
            <person name="Derisi J."/>
            <person name="Roy S.W."/>
            <person name="Marshall W.F."/>
            <person name="Sood P."/>
        </authorList>
    </citation>
    <scope>NUCLEOTIDE SEQUENCE [LARGE SCALE GENOMIC DNA]</scope>
    <source>
        <strain evidence="4">WM001</strain>
    </source>
</reference>
<dbReference type="InterPro" id="IPR045759">
    <property type="entry name" value="Ap4A_phos1/2_N"/>
</dbReference>
<dbReference type="PANTHER" id="PTHR38420">
    <property type="entry name" value="AP-4-A PHOSPHORYLASE II"/>
    <property type="match status" value="1"/>
</dbReference>
<feature type="domain" description="ATP adenylyltransferase C-terminal" evidence="2">
    <location>
        <begin position="202"/>
        <end position="291"/>
    </location>
</feature>
<keyword evidence="1" id="KW-0812">Transmembrane</keyword>
<feature type="domain" description="Ap4A phosphorylase 1/2 N-terminal" evidence="3">
    <location>
        <begin position="48"/>
        <end position="186"/>
    </location>
</feature>